<accession>A0A645IK89</accession>
<protein>
    <recommendedName>
        <fullName evidence="2">Tripartite tricarboxylate transporter family receptor</fullName>
    </recommendedName>
</protein>
<evidence type="ECO:0000313" key="1">
    <source>
        <dbReference type="EMBL" id="MPN47723.1"/>
    </source>
</evidence>
<dbReference type="Gene3D" id="3.40.190.150">
    <property type="entry name" value="Bordetella uptake gene, domain 1"/>
    <property type="match status" value="1"/>
</dbReference>
<name>A0A645IK89_9ZZZZ</name>
<gene>
    <name evidence="1" type="ORF">SDC9_195327</name>
</gene>
<dbReference type="EMBL" id="VSSQ01109432">
    <property type="protein sequence ID" value="MPN47723.1"/>
    <property type="molecule type" value="Genomic_DNA"/>
</dbReference>
<dbReference type="Pfam" id="PF03401">
    <property type="entry name" value="TctC"/>
    <property type="match status" value="1"/>
</dbReference>
<evidence type="ECO:0008006" key="2">
    <source>
        <dbReference type="Google" id="ProtNLM"/>
    </source>
</evidence>
<dbReference type="PANTHER" id="PTHR42928">
    <property type="entry name" value="TRICARBOXYLATE-BINDING PROTEIN"/>
    <property type="match status" value="1"/>
</dbReference>
<proteinExistence type="predicted"/>
<reference evidence="1" key="1">
    <citation type="submission" date="2019-08" db="EMBL/GenBank/DDBJ databases">
        <authorList>
            <person name="Kucharzyk K."/>
            <person name="Murdoch R.W."/>
            <person name="Higgins S."/>
            <person name="Loffler F."/>
        </authorList>
    </citation>
    <scope>NUCLEOTIDE SEQUENCE</scope>
</reference>
<sequence>MVTASSAAPLISAGRARAIAITSAKRIAQLPDVPTVAEQGAPGFAVEQWHGLLAPAGTPDAVVNHLHEVLTQIVAEPSMQKSLREQGYTIAHETPAQFGKLIAADIDRFAATTRTLGLQVD</sequence>
<dbReference type="AlphaFoldDB" id="A0A645IK89"/>
<comment type="caution">
    <text evidence="1">The sequence shown here is derived from an EMBL/GenBank/DDBJ whole genome shotgun (WGS) entry which is preliminary data.</text>
</comment>
<dbReference type="InterPro" id="IPR005064">
    <property type="entry name" value="BUG"/>
</dbReference>
<dbReference type="Gene3D" id="3.40.190.10">
    <property type="entry name" value="Periplasmic binding protein-like II"/>
    <property type="match status" value="1"/>
</dbReference>
<dbReference type="PANTHER" id="PTHR42928:SF5">
    <property type="entry name" value="BLR1237 PROTEIN"/>
    <property type="match status" value="1"/>
</dbReference>
<dbReference type="InterPro" id="IPR042100">
    <property type="entry name" value="Bug_dom1"/>
</dbReference>
<organism evidence="1">
    <name type="scientific">bioreactor metagenome</name>
    <dbReference type="NCBI Taxonomy" id="1076179"/>
    <lineage>
        <taxon>unclassified sequences</taxon>
        <taxon>metagenomes</taxon>
        <taxon>ecological metagenomes</taxon>
    </lineage>
</organism>